<keyword evidence="3 7" id="KW-0812">Transmembrane</keyword>
<evidence type="ECO:0000256" key="3">
    <source>
        <dbReference type="ARBA" id="ARBA00022692"/>
    </source>
</evidence>
<dbReference type="Proteomes" id="UP000807504">
    <property type="component" value="Unassembled WGS sequence"/>
</dbReference>
<evidence type="ECO:0000256" key="4">
    <source>
        <dbReference type="ARBA" id="ARBA00022989"/>
    </source>
</evidence>
<dbReference type="PANTHER" id="PTHR12191">
    <property type="entry name" value="SOLUTE CARRIER FAMILY 39"/>
    <property type="match status" value="1"/>
</dbReference>
<feature type="compositionally biased region" description="Basic and acidic residues" evidence="6">
    <location>
        <begin position="165"/>
        <end position="187"/>
    </location>
</feature>
<accession>A0A8T0F8C0</accession>
<evidence type="ECO:0000313" key="10">
    <source>
        <dbReference type="Proteomes" id="UP000807504"/>
    </source>
</evidence>
<gene>
    <name evidence="9" type="ORF">HNY73_008264</name>
</gene>
<feature type="transmembrane region" description="Helical" evidence="7">
    <location>
        <begin position="519"/>
        <end position="539"/>
    </location>
</feature>
<name>A0A8T0F8C0_ARGBR</name>
<protein>
    <submittedName>
        <fullName evidence="9">Zinc transporter foi like protein</fullName>
    </submittedName>
</protein>
<feature type="transmembrane region" description="Helical" evidence="7">
    <location>
        <begin position="455"/>
        <end position="475"/>
    </location>
</feature>
<comment type="similarity">
    <text evidence="2">Belongs to the ZIP transporter (TC 2.A.5) family.</text>
</comment>
<feature type="signal peptide" evidence="8">
    <location>
        <begin position="1"/>
        <end position="22"/>
    </location>
</feature>
<keyword evidence="10" id="KW-1185">Reference proteome</keyword>
<feature type="compositionally biased region" description="Basic and acidic residues" evidence="6">
    <location>
        <begin position="98"/>
        <end position="111"/>
    </location>
</feature>
<dbReference type="InterPro" id="IPR050799">
    <property type="entry name" value="ZIP_Transporter"/>
</dbReference>
<keyword evidence="4 7" id="KW-1133">Transmembrane helix</keyword>
<feature type="transmembrane region" description="Helical" evidence="7">
    <location>
        <begin position="297"/>
        <end position="317"/>
    </location>
</feature>
<evidence type="ECO:0000313" key="9">
    <source>
        <dbReference type="EMBL" id="KAF8786568.1"/>
    </source>
</evidence>
<dbReference type="EMBL" id="JABXBU010000015">
    <property type="protein sequence ID" value="KAF8786568.1"/>
    <property type="molecule type" value="Genomic_DNA"/>
</dbReference>
<proteinExistence type="inferred from homology"/>
<feature type="transmembrane region" description="Helical" evidence="7">
    <location>
        <begin position="481"/>
        <end position="498"/>
    </location>
</feature>
<evidence type="ECO:0000256" key="6">
    <source>
        <dbReference type="SAM" id="MobiDB-lite"/>
    </source>
</evidence>
<dbReference type="InterPro" id="IPR003689">
    <property type="entry name" value="ZIP"/>
</dbReference>
<evidence type="ECO:0000256" key="5">
    <source>
        <dbReference type="ARBA" id="ARBA00023136"/>
    </source>
</evidence>
<evidence type="ECO:0000256" key="2">
    <source>
        <dbReference type="ARBA" id="ARBA00006939"/>
    </source>
</evidence>
<keyword evidence="5 7" id="KW-0472">Membrane</keyword>
<dbReference type="GO" id="GO:0140410">
    <property type="term" value="F:monoatomic cation:bicarbonate symporter activity"/>
    <property type="evidence" value="ECO:0007669"/>
    <property type="project" value="TreeGrafter"/>
</dbReference>
<keyword evidence="8" id="KW-0732">Signal</keyword>
<dbReference type="GO" id="GO:0005385">
    <property type="term" value="F:zinc ion transmembrane transporter activity"/>
    <property type="evidence" value="ECO:0007669"/>
    <property type="project" value="TreeGrafter"/>
</dbReference>
<dbReference type="AlphaFoldDB" id="A0A8T0F8C0"/>
<dbReference type="GO" id="GO:0071578">
    <property type="term" value="P:zinc ion import across plasma membrane"/>
    <property type="evidence" value="ECO:0007669"/>
    <property type="project" value="TreeGrafter"/>
</dbReference>
<reference evidence="9" key="1">
    <citation type="journal article" date="2020" name="bioRxiv">
        <title>Chromosome-level reference genome of the European wasp spider Argiope bruennichi: a resource for studies on range expansion and evolutionary adaptation.</title>
        <authorList>
            <person name="Sheffer M.M."/>
            <person name="Hoppe A."/>
            <person name="Krehenwinkel H."/>
            <person name="Uhl G."/>
            <person name="Kuss A.W."/>
            <person name="Jensen L."/>
            <person name="Jensen C."/>
            <person name="Gillespie R.G."/>
            <person name="Hoff K.J."/>
            <person name="Prost S."/>
        </authorList>
    </citation>
    <scope>NUCLEOTIDE SEQUENCE</scope>
</reference>
<reference evidence="9" key="2">
    <citation type="submission" date="2020-06" db="EMBL/GenBank/DDBJ databases">
        <authorList>
            <person name="Sheffer M."/>
        </authorList>
    </citation>
    <scope>NUCLEOTIDE SEQUENCE</scope>
</reference>
<organism evidence="9 10">
    <name type="scientific">Argiope bruennichi</name>
    <name type="common">Wasp spider</name>
    <name type="synonym">Aranea bruennichi</name>
    <dbReference type="NCBI Taxonomy" id="94029"/>
    <lineage>
        <taxon>Eukaryota</taxon>
        <taxon>Metazoa</taxon>
        <taxon>Ecdysozoa</taxon>
        <taxon>Arthropoda</taxon>
        <taxon>Chelicerata</taxon>
        <taxon>Arachnida</taxon>
        <taxon>Araneae</taxon>
        <taxon>Araneomorphae</taxon>
        <taxon>Entelegynae</taxon>
        <taxon>Araneoidea</taxon>
        <taxon>Araneidae</taxon>
        <taxon>Argiope</taxon>
    </lineage>
</organism>
<feature type="region of interest" description="Disordered" evidence="6">
    <location>
        <begin position="98"/>
        <end position="190"/>
    </location>
</feature>
<feature type="transmembrane region" description="Helical" evidence="7">
    <location>
        <begin position="264"/>
        <end position="285"/>
    </location>
</feature>
<dbReference type="GO" id="GO:0030003">
    <property type="term" value="P:intracellular monoatomic cation homeostasis"/>
    <property type="evidence" value="ECO:0007669"/>
    <property type="project" value="TreeGrafter"/>
</dbReference>
<dbReference type="GO" id="GO:0005886">
    <property type="term" value="C:plasma membrane"/>
    <property type="evidence" value="ECO:0007669"/>
    <property type="project" value="TreeGrafter"/>
</dbReference>
<dbReference type="Pfam" id="PF02535">
    <property type="entry name" value="Zip"/>
    <property type="match status" value="2"/>
</dbReference>
<comment type="caution">
    <text evidence="9">The sequence shown here is derived from an EMBL/GenBank/DDBJ whole genome shotgun (WGS) entry which is preliminary data.</text>
</comment>
<comment type="subcellular location">
    <subcellularLocation>
        <location evidence="1">Membrane</location>
        <topology evidence="1">Multi-pass membrane protein</topology>
    </subcellularLocation>
</comment>
<evidence type="ECO:0000256" key="7">
    <source>
        <dbReference type="SAM" id="Phobius"/>
    </source>
</evidence>
<sequence>MRILRFYLLGAIICIQVSFSLCHSSPTAHTHQASKPASSSSAPPISDHRFFLHEIFTKYGHDGQMTFEGFEHLLESLGLGNIIITDHKVDAHKQDEFKSIHGSHDHSKKVDVTPTTSKGIVHTNRGPHTHSNNHPTEETMTSPGSPSSLIRQPHRSHNSLPTSHPKKDSSTDHDHSHKGNSTDDPRSNKTSAESIYHYHLSEVKIPELLVNISILVDQHQELQQRSPGVVIEQCLSPREILEAFGINQTTSLNPGKSIASFDQWIFSTIAVVIISLCGLLSVAVIPIMQKWFYHTLLQFLIGLAIGSLTGDGLLHLMPHVNFMLNADSFSSRKNSLENLPALEASFQKKPDFSVGSGAPSPGGDCSIVVPDHRSHGHGHGHSHEVPDSVTAVAWMVIMGDGLHNFCDGLAIGAAFAAGIEGGISTAVAVFCHELPHELGDFAMLLKTGMKVKQALMYNGLSSILCFIGMLIGVSLGNVHSATSWVFAATAGMFLYIALVDMLPELTAADDSETASNYHLAVQVLGISCGISIMLLIANYEQELQTFMNTS</sequence>
<evidence type="ECO:0000256" key="1">
    <source>
        <dbReference type="ARBA" id="ARBA00004141"/>
    </source>
</evidence>
<feature type="chain" id="PRO_5035790703" evidence="8">
    <location>
        <begin position="23"/>
        <end position="550"/>
    </location>
</feature>
<dbReference type="PANTHER" id="PTHR12191:SF37">
    <property type="entry name" value="ZINC TRANSPORTER FOI"/>
    <property type="match status" value="1"/>
</dbReference>
<evidence type="ECO:0000256" key="8">
    <source>
        <dbReference type="SAM" id="SignalP"/>
    </source>
</evidence>
<feature type="compositionally biased region" description="Polar residues" evidence="6">
    <location>
        <begin position="129"/>
        <end position="150"/>
    </location>
</feature>